<proteinExistence type="predicted"/>
<gene>
    <name evidence="2" type="ORF">XNOV1_A022604</name>
</gene>
<organism evidence="2 3">
    <name type="scientific">Xyrichtys novacula</name>
    <name type="common">Pearly razorfish</name>
    <name type="synonym">Hemipteronotus novacula</name>
    <dbReference type="NCBI Taxonomy" id="13765"/>
    <lineage>
        <taxon>Eukaryota</taxon>
        <taxon>Metazoa</taxon>
        <taxon>Chordata</taxon>
        <taxon>Craniata</taxon>
        <taxon>Vertebrata</taxon>
        <taxon>Euteleostomi</taxon>
        <taxon>Actinopterygii</taxon>
        <taxon>Neopterygii</taxon>
        <taxon>Teleostei</taxon>
        <taxon>Neoteleostei</taxon>
        <taxon>Acanthomorphata</taxon>
        <taxon>Eupercaria</taxon>
        <taxon>Labriformes</taxon>
        <taxon>Labridae</taxon>
        <taxon>Xyrichtys</taxon>
    </lineage>
</organism>
<evidence type="ECO:0000313" key="3">
    <source>
        <dbReference type="Proteomes" id="UP001178508"/>
    </source>
</evidence>
<feature type="compositionally biased region" description="Basic and acidic residues" evidence="1">
    <location>
        <begin position="102"/>
        <end position="111"/>
    </location>
</feature>
<dbReference type="EMBL" id="OY660871">
    <property type="protein sequence ID" value="CAJ1061382.1"/>
    <property type="molecule type" value="Genomic_DNA"/>
</dbReference>
<dbReference type="AlphaFoldDB" id="A0AAV1FM55"/>
<evidence type="ECO:0000256" key="1">
    <source>
        <dbReference type="SAM" id="MobiDB-lite"/>
    </source>
</evidence>
<dbReference type="Proteomes" id="UP001178508">
    <property type="component" value="Chromosome 8"/>
</dbReference>
<reference evidence="2" key="1">
    <citation type="submission" date="2023-08" db="EMBL/GenBank/DDBJ databases">
        <authorList>
            <person name="Alioto T."/>
            <person name="Alioto T."/>
            <person name="Gomez Garrido J."/>
        </authorList>
    </citation>
    <scope>NUCLEOTIDE SEQUENCE</scope>
</reference>
<keyword evidence="3" id="KW-1185">Reference proteome</keyword>
<feature type="region of interest" description="Disordered" evidence="1">
    <location>
        <begin position="1"/>
        <end position="130"/>
    </location>
</feature>
<accession>A0AAV1FM55</accession>
<dbReference type="PANTHER" id="PTHR46599:SF3">
    <property type="entry name" value="PIGGYBAC TRANSPOSABLE ELEMENT-DERIVED PROTEIN 4"/>
    <property type="match status" value="1"/>
</dbReference>
<name>A0AAV1FM55_XYRNO</name>
<sequence>MPPYGHRGSDVDIEDSSDSEGSNDAGSVEEALFVSCVDPLYGEEGEEDKEYVPPRHQRKVSSSSSSEPSSPDPGLSKRACGRGRGGQASKRPRLASVDLEAQQERWRTKEEPDVEPPATVFQPKHPPGPRIDTTAQWSPLSLFRLFFSSSTINTIISNTNTNSACRLAQGAKYTWSQVEPPSFSESLSYDSQQTAATSCPLVSSFTSLPVGCFPPLLPLPFMLTEPLDAEGSNQGSTMNARLCGEDRFPSAQQGSVLICLNTVAAL</sequence>
<evidence type="ECO:0000313" key="2">
    <source>
        <dbReference type="EMBL" id="CAJ1061382.1"/>
    </source>
</evidence>
<dbReference type="PANTHER" id="PTHR46599">
    <property type="entry name" value="PIGGYBAC TRANSPOSABLE ELEMENT-DERIVED PROTEIN 4"/>
    <property type="match status" value="1"/>
</dbReference>
<protein>
    <submittedName>
        <fullName evidence="2">PiggyBac transposable element-derived protein 4-like</fullName>
    </submittedName>
</protein>